<keyword evidence="2 7" id="KW-0547">Nucleotide-binding</keyword>
<dbReference type="EMBL" id="JAERRJ010000011">
    <property type="protein sequence ID" value="MBL1078315.1"/>
    <property type="molecule type" value="Genomic_DNA"/>
</dbReference>
<comment type="similarity">
    <text evidence="7">Belongs to the class-I aminoacyl-tRNA synthetase family.</text>
</comment>
<keyword evidence="3 7" id="KW-0067">ATP-binding</keyword>
<dbReference type="GO" id="GO:0016874">
    <property type="term" value="F:ligase activity"/>
    <property type="evidence" value="ECO:0007669"/>
    <property type="project" value="UniProtKB-KW"/>
</dbReference>
<evidence type="ECO:0000313" key="10">
    <source>
        <dbReference type="Proteomes" id="UP000602198"/>
    </source>
</evidence>
<organism evidence="9 10">
    <name type="scientific">Nocardia acididurans</name>
    <dbReference type="NCBI Taxonomy" id="2802282"/>
    <lineage>
        <taxon>Bacteria</taxon>
        <taxon>Bacillati</taxon>
        <taxon>Actinomycetota</taxon>
        <taxon>Actinomycetes</taxon>
        <taxon>Mycobacteriales</taxon>
        <taxon>Nocardiaceae</taxon>
        <taxon>Nocardia</taxon>
    </lineage>
</organism>
<comment type="caution">
    <text evidence="9">The sequence shown here is derived from an EMBL/GenBank/DDBJ whole genome shotgun (WGS) entry which is preliminary data.</text>
</comment>
<evidence type="ECO:0000256" key="7">
    <source>
        <dbReference type="RuleBase" id="RU363039"/>
    </source>
</evidence>
<keyword evidence="10" id="KW-1185">Reference proteome</keyword>
<dbReference type="InterPro" id="IPR014729">
    <property type="entry name" value="Rossmann-like_a/b/a_fold"/>
</dbReference>
<dbReference type="PROSITE" id="PS00178">
    <property type="entry name" value="AA_TRNA_LIGASE_I"/>
    <property type="match status" value="1"/>
</dbReference>
<evidence type="ECO:0000256" key="3">
    <source>
        <dbReference type="ARBA" id="ARBA00022840"/>
    </source>
</evidence>
<evidence type="ECO:0000256" key="5">
    <source>
        <dbReference type="ARBA" id="ARBA00023146"/>
    </source>
</evidence>
<protein>
    <submittedName>
        <fullName evidence="9">Class I tRNA ligase family protein</fullName>
    </submittedName>
</protein>
<dbReference type="InterPro" id="IPR023458">
    <property type="entry name" value="Met-tRNA_ligase_1"/>
</dbReference>
<accession>A0ABS1ME31</accession>
<proteinExistence type="inferred from homology"/>
<evidence type="ECO:0000256" key="1">
    <source>
        <dbReference type="ARBA" id="ARBA00022598"/>
    </source>
</evidence>
<keyword evidence="4 7" id="KW-0648">Protein biosynthesis</keyword>
<name>A0ABS1ME31_9NOCA</name>
<dbReference type="Gene3D" id="2.20.28.20">
    <property type="entry name" value="Methionyl-tRNA synthetase, Zn-domain"/>
    <property type="match status" value="1"/>
</dbReference>
<feature type="domain" description="Methionyl/Leucyl tRNA synthetase" evidence="8">
    <location>
        <begin position="12"/>
        <end position="381"/>
    </location>
</feature>
<dbReference type="SUPFAM" id="SSF52374">
    <property type="entry name" value="Nucleotidylyl transferase"/>
    <property type="match status" value="1"/>
</dbReference>
<gene>
    <name evidence="9" type="ORF">JK358_28300</name>
</gene>
<evidence type="ECO:0000259" key="8">
    <source>
        <dbReference type="Pfam" id="PF09334"/>
    </source>
</evidence>
<evidence type="ECO:0000256" key="4">
    <source>
        <dbReference type="ARBA" id="ARBA00022917"/>
    </source>
</evidence>
<comment type="catalytic activity">
    <reaction evidence="6">
        <text>tRNA(Met) + L-methionine + ATP = L-methionyl-tRNA(Met) + AMP + diphosphate</text>
        <dbReference type="Rhea" id="RHEA:13481"/>
        <dbReference type="Rhea" id="RHEA-COMP:9667"/>
        <dbReference type="Rhea" id="RHEA-COMP:9698"/>
        <dbReference type="ChEBI" id="CHEBI:30616"/>
        <dbReference type="ChEBI" id="CHEBI:33019"/>
        <dbReference type="ChEBI" id="CHEBI:57844"/>
        <dbReference type="ChEBI" id="CHEBI:78442"/>
        <dbReference type="ChEBI" id="CHEBI:78530"/>
        <dbReference type="ChEBI" id="CHEBI:456215"/>
        <dbReference type="EC" id="6.1.1.10"/>
    </reaction>
</comment>
<dbReference type="InterPro" id="IPR015413">
    <property type="entry name" value="Methionyl/Leucyl_tRNA_Synth"/>
</dbReference>
<keyword evidence="1 7" id="KW-0436">Ligase</keyword>
<dbReference type="RefSeq" id="WP_201953388.1">
    <property type="nucleotide sequence ID" value="NZ_JAERRJ010000011.1"/>
</dbReference>
<dbReference type="InterPro" id="IPR029038">
    <property type="entry name" value="MetRS_Zn"/>
</dbReference>
<evidence type="ECO:0000313" key="9">
    <source>
        <dbReference type="EMBL" id="MBL1078315.1"/>
    </source>
</evidence>
<dbReference type="PANTHER" id="PTHR45765">
    <property type="entry name" value="METHIONINE--TRNA LIGASE"/>
    <property type="match status" value="1"/>
</dbReference>
<sequence>MTIDQYRDIVFTPPPTPNGGLHIGHVAGPYLRADLHTKLLNLLGGRAQHSSHIDNYQTYVAKKAQEVGREVEEFRRSMIDQIDRDYACFGIGFDQRVDNTTPAYRAYLAACLDELFLDERAVARAEFVGSDENRSAVEAFVSGTCPVCFQHAFANVCENCGSPLDVTRMIHPVEEPSGAAVFTELPAGPAPTVLEITEQDLTWLRDRNRSIAIDNRFIDALTGRLGAHTVTLTMRGDYGYAVGPGRVVNPWIDIFFAHAYALARMLGLPADVTPDRVRDELSRHPELRVTYYFGVDNSYYYSVLFPVLARITGMTAMLPAALKANRFLKLNGRKVSSSRNNVIWAREIAGTHSATVLRGALSSACPEYSEADFRESMLTERSSWRSATGKSRDIFESPRTEIGKLFRANLIDLADPAEFSVGDLLNRLDKAMEFANSSRAGYRESEEIAQMVAYLCASLDI</sequence>
<dbReference type="Gene3D" id="3.40.50.620">
    <property type="entry name" value="HUPs"/>
    <property type="match status" value="1"/>
</dbReference>
<evidence type="ECO:0000256" key="2">
    <source>
        <dbReference type="ARBA" id="ARBA00022741"/>
    </source>
</evidence>
<reference evidence="9 10" key="1">
    <citation type="submission" date="2021-01" db="EMBL/GenBank/DDBJ databases">
        <title>WGS of actinomycetes isolated from Thailand.</title>
        <authorList>
            <person name="Thawai C."/>
        </authorList>
    </citation>
    <scope>NUCLEOTIDE SEQUENCE [LARGE SCALE GENOMIC DNA]</scope>
    <source>
        <strain evidence="9 10">LPG 2</strain>
    </source>
</reference>
<dbReference type="Proteomes" id="UP000602198">
    <property type="component" value="Unassembled WGS sequence"/>
</dbReference>
<dbReference type="PANTHER" id="PTHR45765:SF1">
    <property type="entry name" value="METHIONINE--TRNA LIGASE, CYTOPLASMIC"/>
    <property type="match status" value="1"/>
</dbReference>
<dbReference type="InterPro" id="IPR001412">
    <property type="entry name" value="aa-tRNA-synth_I_CS"/>
</dbReference>
<dbReference type="Pfam" id="PF09334">
    <property type="entry name" value="tRNA-synt_1g"/>
    <property type="match status" value="1"/>
</dbReference>
<keyword evidence="5 7" id="KW-0030">Aminoacyl-tRNA synthetase</keyword>
<evidence type="ECO:0000256" key="6">
    <source>
        <dbReference type="ARBA" id="ARBA00047364"/>
    </source>
</evidence>